<dbReference type="EMBL" id="QOUI01000007">
    <property type="protein sequence ID" value="RCK69169.1"/>
    <property type="molecule type" value="Genomic_DNA"/>
</dbReference>
<dbReference type="PANTHER" id="PTHR12110">
    <property type="entry name" value="HYDROXYPYRUVATE ISOMERASE"/>
    <property type="match status" value="1"/>
</dbReference>
<reference evidence="2 3" key="1">
    <citation type="submission" date="2018-07" db="EMBL/GenBank/DDBJ databases">
        <title>Desertimonas flava gen. nov. sp. nov.</title>
        <authorList>
            <person name="Liu S."/>
        </authorList>
    </citation>
    <scope>NUCLEOTIDE SEQUENCE [LARGE SCALE GENOMIC DNA]</scope>
    <source>
        <strain evidence="2 3">16Sb5-5</strain>
    </source>
</reference>
<dbReference type="Proteomes" id="UP000252770">
    <property type="component" value="Unassembled WGS sequence"/>
</dbReference>
<name>A0A367YUG0_9ACTN</name>
<dbReference type="Pfam" id="PF01261">
    <property type="entry name" value="AP_endonuc_2"/>
    <property type="match status" value="1"/>
</dbReference>
<dbReference type="AlphaFoldDB" id="A0A367YUG0"/>
<sequence length="268" mass="29615">MSAPASPARRPTVALSTSSVYPESTASGFELAGRLGYDGVEVMVGIDPVASDVDKVEKLRDFHQVPVVSIHAPTLLVTQRTWGSDPWEKLERSARAAVQLGADVVVVHPPFRWQRGYASGFEAGVRRLNEETGVKFCVENMYPWRTPRGEFKAYMPGWDPTELDYEYLTLDLSHASTAQTQSLDVAKSWGSRLRHVHVTDGKGSFKDEHLKPGYGDQRAGELLQYLAASGYDGHVVLEINSRSSGSRAQRELDLAESLAFIRTHLGQD</sequence>
<evidence type="ECO:0000313" key="3">
    <source>
        <dbReference type="Proteomes" id="UP000252770"/>
    </source>
</evidence>
<dbReference type="PANTHER" id="PTHR12110:SF47">
    <property type="match status" value="1"/>
</dbReference>
<keyword evidence="2" id="KW-0413">Isomerase</keyword>
<dbReference type="RefSeq" id="WP_114127025.1">
    <property type="nucleotide sequence ID" value="NZ_QOUI01000007.1"/>
</dbReference>
<dbReference type="Gene3D" id="3.20.20.150">
    <property type="entry name" value="Divalent-metal-dependent TIM barrel enzymes"/>
    <property type="match status" value="1"/>
</dbReference>
<feature type="domain" description="Xylose isomerase-like TIM barrel" evidence="1">
    <location>
        <begin position="29"/>
        <end position="263"/>
    </location>
</feature>
<evidence type="ECO:0000259" key="1">
    <source>
        <dbReference type="Pfam" id="PF01261"/>
    </source>
</evidence>
<gene>
    <name evidence="2" type="ORF">DT076_12600</name>
</gene>
<dbReference type="SUPFAM" id="SSF51658">
    <property type="entry name" value="Xylose isomerase-like"/>
    <property type="match status" value="1"/>
</dbReference>
<protein>
    <submittedName>
        <fullName evidence="2">Sugar phosphate isomerase/epimerase</fullName>
    </submittedName>
</protein>
<dbReference type="InterPro" id="IPR036237">
    <property type="entry name" value="Xyl_isomerase-like_sf"/>
</dbReference>
<keyword evidence="3" id="KW-1185">Reference proteome</keyword>
<organism evidence="2 3">
    <name type="scientific">Desertihabitans brevis</name>
    <dbReference type="NCBI Taxonomy" id="2268447"/>
    <lineage>
        <taxon>Bacteria</taxon>
        <taxon>Bacillati</taxon>
        <taxon>Actinomycetota</taxon>
        <taxon>Actinomycetes</taxon>
        <taxon>Propionibacteriales</taxon>
        <taxon>Propionibacteriaceae</taxon>
        <taxon>Desertihabitans</taxon>
    </lineage>
</organism>
<comment type="caution">
    <text evidence="2">The sequence shown here is derived from an EMBL/GenBank/DDBJ whole genome shotgun (WGS) entry which is preliminary data.</text>
</comment>
<dbReference type="InterPro" id="IPR050312">
    <property type="entry name" value="IolE/XylAMocC-like"/>
</dbReference>
<evidence type="ECO:0000313" key="2">
    <source>
        <dbReference type="EMBL" id="RCK69169.1"/>
    </source>
</evidence>
<accession>A0A367YUG0</accession>
<proteinExistence type="predicted"/>
<dbReference type="InterPro" id="IPR013022">
    <property type="entry name" value="Xyl_isomerase-like_TIM-brl"/>
</dbReference>
<dbReference type="GO" id="GO:0016853">
    <property type="term" value="F:isomerase activity"/>
    <property type="evidence" value="ECO:0007669"/>
    <property type="project" value="UniProtKB-KW"/>
</dbReference>